<feature type="region of interest" description="Disordered" evidence="7">
    <location>
        <begin position="1"/>
        <end position="84"/>
    </location>
</feature>
<feature type="region of interest" description="Disordered" evidence="7">
    <location>
        <begin position="197"/>
        <end position="216"/>
    </location>
</feature>
<name>A0A1B9GXU3_9TREE</name>
<keyword evidence="4" id="KW-0238">DNA-binding</keyword>
<feature type="compositionally biased region" description="Polar residues" evidence="7">
    <location>
        <begin position="1035"/>
        <end position="1052"/>
    </location>
</feature>
<dbReference type="InterPro" id="IPR001138">
    <property type="entry name" value="Zn2Cys6_DnaBD"/>
</dbReference>
<feature type="compositionally biased region" description="Low complexity" evidence="7">
    <location>
        <begin position="743"/>
        <end position="758"/>
    </location>
</feature>
<evidence type="ECO:0000256" key="7">
    <source>
        <dbReference type="SAM" id="MobiDB-lite"/>
    </source>
</evidence>
<gene>
    <name evidence="9" type="ORF">I316_02350</name>
</gene>
<sequence length="1160" mass="128099">MSSIGPVAPRVDRRMSQSSSADRKESFREGSRPPVAHRSPRAAGPSNSPEVDRKGAGKKRSRDFLEAEGSGSEEPSQQKSRSSLACRLCREVKTRCVNTGSGTCERCKANGTDCIFPPSRRGRKRGSKNLKTLERESQAGLLRAYRERSSAQPSFPALPAPWSDSACAGAANSDALSLSVHQQTEFDSSIRKPFSEHEHLPSMSTIPTPGEPAVHSTSLADEPAVHAGQLSRRLYTMIGKQFPVVEDQDGEEEEDGSKEDSVSGSPTDPPLTSIVRIAEREWEVRDQEDSDDPQGDSTGQGESSERFRPAQHNEKGLAGRPDSSYPHRGVEGEDPRSRIPGAKGKEFPVADTIGSTYTGRKSAHTKGSRRSKGKLSIPTDGIDLSEGELEKLQRWSSGALEEVMRFQRRYFKTRLYGSKRDVADRLDPIQSKMVNESRALELMDAYWNHVYPQWAMLDPELHKLAFIRQRSALLTTTLLALGATALSTLPYHTEADVLEAFHLHQHVEKLNVLVFTTGARSIEIVQAHVLLCRFGVAPRTILEEQRWMRAAMIPRMATEIGLHLPKRWKRRRDQQETLQQRELRERMRLNELRTRAFMVINEYRFHVHSGRKLMDLSPLELTSEEIQEITKLGPYHHAVSLPAFYEQYLFGRDVKKRLDTSAESATNDLSLDAELTWIDTYTERWLKDWCPTDGPVKSRWHLVHDALSHQLLLMVNVARRRKTASLAHAKPDQATKGKAVPGRTSSTSDQDRQQQQQQKLLQLAERIFTEALTTPTTTHMTHRASILPFVATIILRLNGRRELILRVALNMAGAPGQRYVPTFVREAGHQMLAMLCVNDARPNTSASPQSPQSSRAEKERVLQENPVNGNSWPRPPTPLSSNLGSIGPAYLEHRGDASAHSGQPSTFYLPVDQRAPELTQGRNPRHDATDGQSGFQFDFASQFPLFPFFSDGSFEFPYTPDSAQWALPASGPTTTFDFLSSELAPSGSAGSDQNFAIQMPSDLDVLLGTMSNGDNGNDLLANNLCVRGEGGTDHFSSTWPGLPQGSNKSDASPWSDHPAASASGPPSTQQVPTMPLPDTAAHNTGLHNDLGMLNAVDTMAHSPQATFNPSWLVDALRLANSNANTTSGSARGDGNSSQGNYRQALTDAAVQLIQLASSVQ</sequence>
<dbReference type="AlphaFoldDB" id="A0A1B9GXU3"/>
<dbReference type="GO" id="GO:0008270">
    <property type="term" value="F:zinc ion binding"/>
    <property type="evidence" value="ECO:0007669"/>
    <property type="project" value="InterPro"/>
</dbReference>
<dbReference type="GO" id="GO:0000976">
    <property type="term" value="F:transcription cis-regulatory region binding"/>
    <property type="evidence" value="ECO:0007669"/>
    <property type="project" value="TreeGrafter"/>
</dbReference>
<feature type="compositionally biased region" description="Basic and acidic residues" evidence="7">
    <location>
        <begin position="328"/>
        <end position="348"/>
    </location>
</feature>
<proteinExistence type="predicted"/>
<comment type="subcellular location">
    <subcellularLocation>
        <location evidence="1">Nucleus</location>
    </subcellularLocation>
</comment>
<feature type="compositionally biased region" description="Basic residues" evidence="7">
    <location>
        <begin position="361"/>
        <end position="373"/>
    </location>
</feature>
<feature type="compositionally biased region" description="Low complexity" evidence="7">
    <location>
        <begin position="845"/>
        <end position="854"/>
    </location>
</feature>
<organism evidence="9 10">
    <name type="scientific">Kwoniella heveanensis BCC8398</name>
    <dbReference type="NCBI Taxonomy" id="1296120"/>
    <lineage>
        <taxon>Eukaryota</taxon>
        <taxon>Fungi</taxon>
        <taxon>Dikarya</taxon>
        <taxon>Basidiomycota</taxon>
        <taxon>Agaricomycotina</taxon>
        <taxon>Tremellomycetes</taxon>
        <taxon>Tremellales</taxon>
        <taxon>Cryptococcaceae</taxon>
        <taxon>Kwoniella</taxon>
    </lineage>
</organism>
<dbReference type="Pfam" id="PF04082">
    <property type="entry name" value="Fungal_trans"/>
    <property type="match status" value="1"/>
</dbReference>
<dbReference type="SMART" id="SM00066">
    <property type="entry name" value="GAL4"/>
    <property type="match status" value="1"/>
</dbReference>
<feature type="domain" description="Zn(2)-C6 fungal-type" evidence="8">
    <location>
        <begin position="85"/>
        <end position="116"/>
    </location>
</feature>
<dbReference type="GO" id="GO:0005634">
    <property type="term" value="C:nucleus"/>
    <property type="evidence" value="ECO:0007669"/>
    <property type="project" value="UniProtKB-SubCell"/>
</dbReference>
<evidence type="ECO:0000256" key="1">
    <source>
        <dbReference type="ARBA" id="ARBA00004123"/>
    </source>
</evidence>
<dbReference type="CDD" id="cd12148">
    <property type="entry name" value="fungal_TF_MHR"/>
    <property type="match status" value="1"/>
</dbReference>
<dbReference type="PROSITE" id="PS00463">
    <property type="entry name" value="ZN2_CY6_FUNGAL_1"/>
    <property type="match status" value="1"/>
</dbReference>
<keyword evidence="3" id="KW-0805">Transcription regulation</keyword>
<accession>A0A1B9GXU3</accession>
<dbReference type="InterPro" id="IPR051089">
    <property type="entry name" value="prtT"/>
</dbReference>
<keyword evidence="2" id="KW-0479">Metal-binding</keyword>
<feature type="region of interest" description="Disordered" evidence="7">
    <location>
        <begin position="1035"/>
        <end position="1085"/>
    </location>
</feature>
<feature type="region of interest" description="Disordered" evidence="7">
    <location>
        <begin position="842"/>
        <end position="887"/>
    </location>
</feature>
<evidence type="ECO:0000256" key="5">
    <source>
        <dbReference type="ARBA" id="ARBA00023163"/>
    </source>
</evidence>
<feature type="compositionally biased region" description="Basic and acidic residues" evidence="7">
    <location>
        <begin position="277"/>
        <end position="287"/>
    </location>
</feature>
<protein>
    <recommendedName>
        <fullName evidence="8">Zn(2)-C6 fungal-type domain-containing protein</fullName>
    </recommendedName>
</protein>
<evidence type="ECO:0000313" key="9">
    <source>
        <dbReference type="EMBL" id="OCF35857.1"/>
    </source>
</evidence>
<dbReference type="GO" id="GO:0000981">
    <property type="term" value="F:DNA-binding transcription factor activity, RNA polymerase II-specific"/>
    <property type="evidence" value="ECO:0007669"/>
    <property type="project" value="InterPro"/>
</dbReference>
<keyword evidence="6" id="KW-0539">Nucleus</keyword>
<dbReference type="Gene3D" id="4.10.240.10">
    <property type="entry name" value="Zn(2)-C6 fungal-type DNA-binding domain"/>
    <property type="match status" value="1"/>
</dbReference>
<dbReference type="PANTHER" id="PTHR31845">
    <property type="entry name" value="FINGER DOMAIN PROTEIN, PUTATIVE-RELATED"/>
    <property type="match status" value="1"/>
</dbReference>
<dbReference type="PANTHER" id="PTHR31845:SF19">
    <property type="entry name" value="TRANSCRIPTION FACTOR DOMAIN-CONTAINING PROTEIN"/>
    <property type="match status" value="1"/>
</dbReference>
<evidence type="ECO:0000256" key="2">
    <source>
        <dbReference type="ARBA" id="ARBA00022723"/>
    </source>
</evidence>
<dbReference type="SUPFAM" id="SSF57701">
    <property type="entry name" value="Zn2/Cys6 DNA-binding domain"/>
    <property type="match status" value="1"/>
</dbReference>
<feature type="region of interest" description="Disordered" evidence="7">
    <location>
        <begin position="243"/>
        <end position="379"/>
    </location>
</feature>
<keyword evidence="5" id="KW-0804">Transcription</keyword>
<dbReference type="PROSITE" id="PS50048">
    <property type="entry name" value="ZN2_CY6_FUNGAL_2"/>
    <property type="match status" value="1"/>
</dbReference>
<reference evidence="10" key="2">
    <citation type="submission" date="2013-12" db="EMBL/GenBank/DDBJ databases">
        <title>Evolution of pathogenesis and genome organization in the Tremellales.</title>
        <authorList>
            <person name="Cuomo C."/>
            <person name="Litvintseva A."/>
            <person name="Heitman J."/>
            <person name="Chen Y."/>
            <person name="Sun S."/>
            <person name="Springer D."/>
            <person name="Dromer F."/>
            <person name="Young S."/>
            <person name="Zeng Q."/>
            <person name="Chapman S."/>
            <person name="Gujja S."/>
            <person name="Saif S."/>
            <person name="Birren B."/>
        </authorList>
    </citation>
    <scope>NUCLEOTIDE SEQUENCE [LARGE SCALE GENOMIC DNA]</scope>
    <source>
        <strain evidence="10">BCC8398</strain>
    </source>
</reference>
<dbReference type="GO" id="GO:0006351">
    <property type="term" value="P:DNA-templated transcription"/>
    <property type="evidence" value="ECO:0007669"/>
    <property type="project" value="InterPro"/>
</dbReference>
<reference evidence="9 10" key="1">
    <citation type="submission" date="2013-07" db="EMBL/GenBank/DDBJ databases">
        <title>The Genome Sequence of Cryptococcus heveanensis BCC8398.</title>
        <authorList>
            <consortium name="The Broad Institute Genome Sequencing Platform"/>
            <person name="Cuomo C."/>
            <person name="Litvintseva A."/>
            <person name="Chen Y."/>
            <person name="Heitman J."/>
            <person name="Sun S."/>
            <person name="Springer D."/>
            <person name="Dromer F."/>
            <person name="Young S.K."/>
            <person name="Zeng Q."/>
            <person name="Gargeya S."/>
            <person name="Fitzgerald M."/>
            <person name="Abouelleil A."/>
            <person name="Alvarado L."/>
            <person name="Berlin A.M."/>
            <person name="Chapman S.B."/>
            <person name="Dewar J."/>
            <person name="Goldberg J."/>
            <person name="Griggs A."/>
            <person name="Gujja S."/>
            <person name="Hansen M."/>
            <person name="Howarth C."/>
            <person name="Imamovic A."/>
            <person name="Larimer J."/>
            <person name="McCowan C."/>
            <person name="Murphy C."/>
            <person name="Pearson M."/>
            <person name="Priest M."/>
            <person name="Roberts A."/>
            <person name="Saif S."/>
            <person name="Shea T."/>
            <person name="Sykes S."/>
            <person name="Wortman J."/>
            <person name="Nusbaum C."/>
            <person name="Birren B."/>
        </authorList>
    </citation>
    <scope>NUCLEOTIDE SEQUENCE [LARGE SCALE GENOMIC DNA]</scope>
    <source>
        <strain evidence="9 10">BCC8398</strain>
    </source>
</reference>
<keyword evidence="10" id="KW-1185">Reference proteome</keyword>
<evidence type="ECO:0000259" key="8">
    <source>
        <dbReference type="PROSITE" id="PS50048"/>
    </source>
</evidence>
<dbReference type="Proteomes" id="UP000092666">
    <property type="component" value="Unassembled WGS sequence"/>
</dbReference>
<dbReference type="EMBL" id="KI669497">
    <property type="protein sequence ID" value="OCF35857.1"/>
    <property type="molecule type" value="Genomic_DNA"/>
</dbReference>
<dbReference type="CDD" id="cd00067">
    <property type="entry name" value="GAL4"/>
    <property type="match status" value="1"/>
</dbReference>
<dbReference type="OrthoDB" id="2561583at2759"/>
<evidence type="ECO:0000256" key="4">
    <source>
        <dbReference type="ARBA" id="ARBA00023125"/>
    </source>
</evidence>
<feature type="compositionally biased region" description="Basic and acidic residues" evidence="7">
    <location>
        <begin position="303"/>
        <end position="317"/>
    </location>
</feature>
<evidence type="ECO:0000256" key="3">
    <source>
        <dbReference type="ARBA" id="ARBA00023015"/>
    </source>
</evidence>
<feature type="compositionally biased region" description="Polar residues" evidence="7">
    <location>
        <begin position="73"/>
        <end position="83"/>
    </location>
</feature>
<evidence type="ECO:0000256" key="6">
    <source>
        <dbReference type="ARBA" id="ARBA00023242"/>
    </source>
</evidence>
<evidence type="ECO:0000313" key="10">
    <source>
        <dbReference type="Proteomes" id="UP000092666"/>
    </source>
</evidence>
<feature type="compositionally biased region" description="Acidic residues" evidence="7">
    <location>
        <begin position="246"/>
        <end position="257"/>
    </location>
</feature>
<dbReference type="InterPro" id="IPR036864">
    <property type="entry name" value="Zn2-C6_fun-type_DNA-bd_sf"/>
</dbReference>
<feature type="region of interest" description="Disordered" evidence="7">
    <location>
        <begin position="724"/>
        <end position="758"/>
    </location>
</feature>
<dbReference type="InterPro" id="IPR007219">
    <property type="entry name" value="XnlR_reg_dom"/>
</dbReference>
<feature type="compositionally biased region" description="Basic and acidic residues" evidence="7">
    <location>
        <begin position="10"/>
        <end position="31"/>
    </location>
</feature>